<dbReference type="InterPro" id="IPR023393">
    <property type="entry name" value="START-like_dom_sf"/>
</dbReference>
<keyword evidence="2" id="KW-1185">Reference proteome</keyword>
<evidence type="ECO:0008006" key="3">
    <source>
        <dbReference type="Google" id="ProtNLM"/>
    </source>
</evidence>
<dbReference type="Pfam" id="PF10604">
    <property type="entry name" value="Polyketide_cyc2"/>
    <property type="match status" value="1"/>
</dbReference>
<accession>A0ABP9JBV8</accession>
<comment type="caution">
    <text evidence="1">The sequence shown here is derived from an EMBL/GenBank/DDBJ whole genome shotgun (WGS) entry which is preliminary data.</text>
</comment>
<evidence type="ECO:0000313" key="1">
    <source>
        <dbReference type="EMBL" id="GAA5024463.1"/>
    </source>
</evidence>
<dbReference type="RefSeq" id="WP_345506990.1">
    <property type="nucleotide sequence ID" value="NZ_BAABIW010000011.1"/>
</dbReference>
<dbReference type="InterPro" id="IPR019587">
    <property type="entry name" value="Polyketide_cyclase/dehydratase"/>
</dbReference>
<gene>
    <name evidence="1" type="ORF">GCM10023258_16530</name>
</gene>
<organism evidence="1 2">
    <name type="scientific">Terrabacter aeriphilus</name>
    <dbReference type="NCBI Taxonomy" id="515662"/>
    <lineage>
        <taxon>Bacteria</taxon>
        <taxon>Bacillati</taxon>
        <taxon>Actinomycetota</taxon>
        <taxon>Actinomycetes</taxon>
        <taxon>Micrococcales</taxon>
        <taxon>Intrasporangiaceae</taxon>
        <taxon>Terrabacter</taxon>
    </lineage>
</organism>
<reference evidence="2" key="1">
    <citation type="journal article" date="2019" name="Int. J. Syst. Evol. Microbiol.">
        <title>The Global Catalogue of Microorganisms (GCM) 10K type strain sequencing project: providing services to taxonomists for standard genome sequencing and annotation.</title>
        <authorList>
            <consortium name="The Broad Institute Genomics Platform"/>
            <consortium name="The Broad Institute Genome Sequencing Center for Infectious Disease"/>
            <person name="Wu L."/>
            <person name="Ma J."/>
        </authorList>
    </citation>
    <scope>NUCLEOTIDE SEQUENCE [LARGE SCALE GENOMIC DNA]</scope>
    <source>
        <strain evidence="2">JCM 17687</strain>
    </source>
</reference>
<dbReference type="SUPFAM" id="SSF55961">
    <property type="entry name" value="Bet v1-like"/>
    <property type="match status" value="1"/>
</dbReference>
<proteinExistence type="predicted"/>
<evidence type="ECO:0000313" key="2">
    <source>
        <dbReference type="Proteomes" id="UP001500427"/>
    </source>
</evidence>
<dbReference type="Gene3D" id="3.30.530.20">
    <property type="match status" value="1"/>
</dbReference>
<dbReference type="EMBL" id="BAABIW010000011">
    <property type="protein sequence ID" value="GAA5024463.1"/>
    <property type="molecule type" value="Genomic_DNA"/>
</dbReference>
<protein>
    <recommendedName>
        <fullName evidence="3">Polyketide cyclase</fullName>
    </recommendedName>
</protein>
<dbReference type="Proteomes" id="UP001500427">
    <property type="component" value="Unassembled WGS sequence"/>
</dbReference>
<name>A0ABP9JBV8_9MICO</name>
<sequence>MEQLVEIDVDAPAAQVWAVLHDVERWPEWTASVRSVTLLDGGLRTGSRARVDQPRIPTTVWTVTALTEGHDFTWEATRPGSRTTARHLVEPTGPRSCRVVLSIVQEGPVGSIVGRAYRSLTERYLALESAGIKTRAEGRPAG</sequence>